<comment type="subcellular location">
    <subcellularLocation>
        <location evidence="1 12">Membrane</location>
        <topology evidence="1 12">Multi-pass membrane protein</topology>
    </subcellularLocation>
</comment>
<dbReference type="GO" id="GO:0032977">
    <property type="term" value="F:membrane insertase activity"/>
    <property type="evidence" value="ECO:0007669"/>
    <property type="project" value="InterPro"/>
</dbReference>
<evidence type="ECO:0000256" key="1">
    <source>
        <dbReference type="ARBA" id="ARBA00004141"/>
    </source>
</evidence>
<evidence type="ECO:0000256" key="13">
    <source>
        <dbReference type="SAM" id="Phobius"/>
    </source>
</evidence>
<reference evidence="15 16" key="1">
    <citation type="submission" date="2018-08" db="EMBL/GenBank/DDBJ databases">
        <title>Sequencing the genomes of 1000 actinobacteria strains.</title>
        <authorList>
            <person name="Klenk H.-P."/>
        </authorList>
    </citation>
    <scope>NUCLEOTIDE SEQUENCE [LARGE SCALE GENOMIC DNA]</scope>
    <source>
        <strain evidence="15 16">DSM 43927</strain>
    </source>
</reference>
<comment type="function">
    <text evidence="7">Required for the insertion and/or proper folding and/or complex formation of integral membrane proteins into the membrane. Involved in integration of membrane proteins that insert both dependently and independently of the Sec translocase complex, as well as at least some lipoproteins. Aids folding of multispanning membrane proteins.</text>
</comment>
<dbReference type="AlphaFoldDB" id="A0A3D9SHF2"/>
<keyword evidence="16" id="KW-1185">Reference proteome</keyword>
<dbReference type="EMBL" id="QTTT01000001">
    <property type="protein sequence ID" value="REE95322.1"/>
    <property type="molecule type" value="Genomic_DNA"/>
</dbReference>
<evidence type="ECO:0000259" key="14">
    <source>
        <dbReference type="Pfam" id="PF02096"/>
    </source>
</evidence>
<evidence type="ECO:0000256" key="4">
    <source>
        <dbReference type="ARBA" id="ARBA00022692"/>
    </source>
</evidence>
<evidence type="ECO:0000256" key="3">
    <source>
        <dbReference type="ARBA" id="ARBA00015325"/>
    </source>
</evidence>
<feature type="transmembrane region" description="Helical" evidence="13">
    <location>
        <begin position="150"/>
        <end position="171"/>
    </location>
</feature>
<name>A0A3D9SHF2_9ACTN</name>
<dbReference type="RefSeq" id="WP_116021143.1">
    <property type="nucleotide sequence ID" value="NZ_QTTT01000001.1"/>
</dbReference>
<evidence type="ECO:0000256" key="5">
    <source>
        <dbReference type="ARBA" id="ARBA00022989"/>
    </source>
</evidence>
<evidence type="ECO:0000256" key="11">
    <source>
        <dbReference type="ARBA" id="ARBA00033342"/>
    </source>
</evidence>
<gene>
    <name evidence="15" type="ORF">DFJ69_0708</name>
</gene>
<evidence type="ECO:0000256" key="12">
    <source>
        <dbReference type="RuleBase" id="RU003945"/>
    </source>
</evidence>
<comment type="caution">
    <text evidence="15">The sequence shown here is derived from an EMBL/GenBank/DDBJ whole genome shotgun (WGS) entry which is preliminary data.</text>
</comment>
<evidence type="ECO:0000313" key="16">
    <source>
        <dbReference type="Proteomes" id="UP000256661"/>
    </source>
</evidence>
<sequence length="231" mass="23868">MLDAPTSLAYDLVLALTEALRTPAGGGAAVAAIALFTMGVRVLLLPLSVMAARGARSRARLAPQVAELRRRHRDDPEALRRELTALYGGAGVSPVAGCLPSLAQAPFFFVTYRLFVSTTIAGHQNLLLGHTLLGAPLGQNLMGVLAGGPFTVPALAFLGLFALLAAVAWVSSRQLARAMSADAPGGPVLRLMPYGTLAVAAFAPLAAGVYLLVSTAWTAGERAVLHRPAPA</sequence>
<dbReference type="OrthoDB" id="9780552at2"/>
<dbReference type="Proteomes" id="UP000256661">
    <property type="component" value="Unassembled WGS sequence"/>
</dbReference>
<evidence type="ECO:0000256" key="2">
    <source>
        <dbReference type="ARBA" id="ARBA00010527"/>
    </source>
</evidence>
<feature type="domain" description="Membrane insertase YidC/Oxa/ALB C-terminal" evidence="14">
    <location>
        <begin position="31"/>
        <end position="226"/>
    </location>
</feature>
<dbReference type="PANTHER" id="PTHR12428">
    <property type="entry name" value="OXA1"/>
    <property type="match status" value="1"/>
</dbReference>
<dbReference type="GO" id="GO:0051205">
    <property type="term" value="P:protein insertion into membrane"/>
    <property type="evidence" value="ECO:0007669"/>
    <property type="project" value="TreeGrafter"/>
</dbReference>
<evidence type="ECO:0000313" key="15">
    <source>
        <dbReference type="EMBL" id="REE95322.1"/>
    </source>
</evidence>
<accession>A0A3D9SHF2</accession>
<evidence type="ECO:0000256" key="7">
    <source>
        <dbReference type="ARBA" id="ARBA00025034"/>
    </source>
</evidence>
<keyword evidence="6 13" id="KW-0472">Membrane</keyword>
<feature type="transmembrane region" description="Helical" evidence="13">
    <location>
        <begin position="191"/>
        <end position="213"/>
    </location>
</feature>
<dbReference type="NCBIfam" id="TIGR03592">
    <property type="entry name" value="yidC_oxa1_cterm"/>
    <property type="match status" value="1"/>
</dbReference>
<evidence type="ECO:0000256" key="9">
    <source>
        <dbReference type="ARBA" id="ARBA00031538"/>
    </source>
</evidence>
<feature type="transmembrane region" description="Helical" evidence="13">
    <location>
        <begin position="28"/>
        <end position="52"/>
    </location>
</feature>
<evidence type="ECO:0000256" key="10">
    <source>
        <dbReference type="ARBA" id="ARBA00033245"/>
    </source>
</evidence>
<evidence type="ECO:0000256" key="8">
    <source>
        <dbReference type="ARBA" id="ARBA00026028"/>
    </source>
</evidence>
<comment type="subunit">
    <text evidence="8">Interacts with the Sec translocase complex via SecD. Specifically interacts with transmembrane segments of nascent integral membrane proteins during membrane integration.</text>
</comment>
<protein>
    <recommendedName>
        <fullName evidence="3">Membrane protein insertase YidC</fullName>
    </recommendedName>
    <alternativeName>
        <fullName evidence="11">Foldase YidC</fullName>
    </alternativeName>
    <alternativeName>
        <fullName evidence="10">Membrane integrase YidC</fullName>
    </alternativeName>
    <alternativeName>
        <fullName evidence="9">Membrane protein YidC</fullName>
    </alternativeName>
</protein>
<dbReference type="GO" id="GO:0005886">
    <property type="term" value="C:plasma membrane"/>
    <property type="evidence" value="ECO:0007669"/>
    <property type="project" value="TreeGrafter"/>
</dbReference>
<dbReference type="InterPro" id="IPR028055">
    <property type="entry name" value="YidC/Oxa/ALB_C"/>
</dbReference>
<proteinExistence type="inferred from homology"/>
<dbReference type="InterPro" id="IPR001708">
    <property type="entry name" value="YidC/ALB3/OXA1/COX18"/>
</dbReference>
<comment type="similarity">
    <text evidence="2">Belongs to the OXA1/ALB3/YidC family. Type 1 subfamily.</text>
</comment>
<organism evidence="15 16">
    <name type="scientific">Thermomonospora umbrina</name>
    <dbReference type="NCBI Taxonomy" id="111806"/>
    <lineage>
        <taxon>Bacteria</taxon>
        <taxon>Bacillati</taxon>
        <taxon>Actinomycetota</taxon>
        <taxon>Actinomycetes</taxon>
        <taxon>Streptosporangiales</taxon>
        <taxon>Thermomonosporaceae</taxon>
        <taxon>Thermomonospora</taxon>
    </lineage>
</organism>
<evidence type="ECO:0000256" key="6">
    <source>
        <dbReference type="ARBA" id="ARBA00023136"/>
    </source>
</evidence>
<dbReference type="PANTHER" id="PTHR12428:SF65">
    <property type="entry name" value="CYTOCHROME C OXIDASE ASSEMBLY PROTEIN COX18, MITOCHONDRIAL"/>
    <property type="match status" value="1"/>
</dbReference>
<keyword evidence="5 13" id="KW-1133">Transmembrane helix</keyword>
<keyword evidence="4 12" id="KW-0812">Transmembrane</keyword>
<dbReference type="Pfam" id="PF02096">
    <property type="entry name" value="60KD_IMP"/>
    <property type="match status" value="1"/>
</dbReference>